<accession>A0ABS0ADU6</accession>
<dbReference type="InterPro" id="IPR000515">
    <property type="entry name" value="MetI-like"/>
</dbReference>
<evidence type="ECO:0000259" key="10">
    <source>
        <dbReference type="PROSITE" id="PS50928"/>
    </source>
</evidence>
<dbReference type="PANTHER" id="PTHR43470">
    <property type="entry name" value="PHOSPHATE TRANSPORT SYSTEM PERMEASE PROTEIN PSTA-RELATED"/>
    <property type="match status" value="1"/>
</dbReference>
<dbReference type="PANTHER" id="PTHR43470:SF5">
    <property type="entry name" value="PHOSPHATE TRANSPORT SYSTEM PERMEASE PROTEIN PSTA"/>
    <property type="match status" value="1"/>
</dbReference>
<evidence type="ECO:0000313" key="12">
    <source>
        <dbReference type="Proteomes" id="UP000644441"/>
    </source>
</evidence>
<dbReference type="SUPFAM" id="SSF161098">
    <property type="entry name" value="MetI-like"/>
    <property type="match status" value="1"/>
</dbReference>
<dbReference type="Gene3D" id="1.10.3720.10">
    <property type="entry name" value="MetI-like"/>
    <property type="match status" value="1"/>
</dbReference>
<dbReference type="Pfam" id="PF00528">
    <property type="entry name" value="BPD_transp_1"/>
    <property type="match status" value="1"/>
</dbReference>
<feature type="transmembrane region" description="Helical" evidence="9">
    <location>
        <begin position="21"/>
        <end position="41"/>
    </location>
</feature>
<gene>
    <name evidence="11" type="ORF">ISO4_00924</name>
</gene>
<feature type="transmembrane region" description="Helical" evidence="9">
    <location>
        <begin position="320"/>
        <end position="342"/>
    </location>
</feature>
<comment type="subcellular location">
    <subcellularLocation>
        <location evidence="9">Cell inner membrane</location>
        <topology evidence="9">Multi-pass membrane protein</topology>
    </subcellularLocation>
    <subcellularLocation>
        <location evidence="1">Cell membrane</location>
        <topology evidence="1">Multi-pass membrane protein</topology>
    </subcellularLocation>
</comment>
<keyword evidence="8 9" id="KW-0472">Membrane</keyword>
<feature type="transmembrane region" description="Helical" evidence="9">
    <location>
        <begin position="389"/>
        <end position="414"/>
    </location>
</feature>
<evidence type="ECO:0000256" key="7">
    <source>
        <dbReference type="ARBA" id="ARBA00022989"/>
    </source>
</evidence>
<dbReference type="InterPro" id="IPR035906">
    <property type="entry name" value="MetI-like_sf"/>
</dbReference>
<reference evidence="11 12" key="1">
    <citation type="submission" date="2012-09" db="EMBL/GenBank/DDBJ databases">
        <title>Genome Sequence of alkane-degrading Bacterium Alcanivorax venustensis ISO4.</title>
        <authorList>
            <person name="Lai Q."/>
            <person name="Shao Z."/>
        </authorList>
    </citation>
    <scope>NUCLEOTIDE SEQUENCE [LARGE SCALE GENOMIC DNA]</scope>
    <source>
        <strain evidence="11 12">ISO4</strain>
    </source>
</reference>
<dbReference type="EMBL" id="ARXR01000005">
    <property type="protein sequence ID" value="MBF5052322.1"/>
    <property type="molecule type" value="Genomic_DNA"/>
</dbReference>
<evidence type="ECO:0000256" key="8">
    <source>
        <dbReference type="ARBA" id="ARBA00023136"/>
    </source>
</evidence>
<dbReference type="Pfam" id="PF11812">
    <property type="entry name" value="DUF3333"/>
    <property type="match status" value="1"/>
</dbReference>
<keyword evidence="5 9" id="KW-1003">Cell membrane</keyword>
<comment type="similarity">
    <text evidence="2 9">Belongs to the binding-protein-dependent transport system permease family. CysTW subfamily.</text>
</comment>
<keyword evidence="12" id="KW-1185">Reference proteome</keyword>
<evidence type="ECO:0000256" key="4">
    <source>
        <dbReference type="ARBA" id="ARBA00022448"/>
    </source>
</evidence>
<feature type="domain" description="ABC transmembrane type-1" evidence="10">
    <location>
        <begin position="204"/>
        <end position="411"/>
    </location>
</feature>
<dbReference type="Proteomes" id="UP000644441">
    <property type="component" value="Unassembled WGS sequence"/>
</dbReference>
<dbReference type="InterPro" id="IPR024573">
    <property type="entry name" value="DUF3333"/>
</dbReference>
<keyword evidence="7 9" id="KW-1133">Transmembrane helix</keyword>
<feature type="transmembrane region" description="Helical" evidence="9">
    <location>
        <begin position="277"/>
        <end position="299"/>
    </location>
</feature>
<dbReference type="RefSeq" id="WP_194855318.1">
    <property type="nucleotide sequence ID" value="NZ_ARXR01000005.1"/>
</dbReference>
<evidence type="ECO:0000256" key="1">
    <source>
        <dbReference type="ARBA" id="ARBA00004651"/>
    </source>
</evidence>
<evidence type="ECO:0000256" key="5">
    <source>
        <dbReference type="ARBA" id="ARBA00022475"/>
    </source>
</evidence>
<proteinExistence type="inferred from homology"/>
<evidence type="ECO:0000256" key="9">
    <source>
        <dbReference type="RuleBase" id="RU363043"/>
    </source>
</evidence>
<dbReference type="CDD" id="cd06261">
    <property type="entry name" value="TM_PBP2"/>
    <property type="match status" value="1"/>
</dbReference>
<feature type="transmembrane region" description="Helical" evidence="9">
    <location>
        <begin position="203"/>
        <end position="229"/>
    </location>
</feature>
<dbReference type="InterPro" id="IPR005672">
    <property type="entry name" value="Phosphate_PstA"/>
</dbReference>
<keyword evidence="6 9" id="KW-0812">Transmembrane</keyword>
<dbReference type="NCBIfam" id="TIGR00974">
    <property type="entry name" value="3a0107s02c"/>
    <property type="match status" value="1"/>
</dbReference>
<sequence length="422" mass="46153">MSETTAKVRKSLARRYRQEKRFQAYGILSIGVGLLALLILFTDIIGKGHSAFFEHYIQLEISLDRDVLGVDDASDDEQLNYANFGGVIKEALRERFPGVDDRQQQRQLYALVSSGASYNLRDELKADPSLLGGTRNLWLLADDDVDLYLKTPEKKRPEARLGDQQKQWIEDLEAAGDTEKRFNASFFSHGDSREPELAGIGSAIVGSFFTMIVTLCLSFPIGVAAAIYLEEFAPRNKFTDFIEVNINNLAAVPSIIFGLLGLAIFINLFGLPRSVPLLGGLVLTLMTLPTIIITSRAAIKTVPPSVREGALALGASKMQVVLHHVLPLALPGMLTGSIIGMAQALGETAPLLLIGMVAFIVDIPGGPTDPATVLPVQIYLWADSPEQSFVAMTSAAIMVLLAFLITMNTLAVVLRKRLERRW</sequence>
<evidence type="ECO:0000256" key="2">
    <source>
        <dbReference type="ARBA" id="ARBA00007069"/>
    </source>
</evidence>
<organism evidence="11 12">
    <name type="scientific">Alloalcanivorax venustensis ISO4</name>
    <dbReference type="NCBI Taxonomy" id="1177184"/>
    <lineage>
        <taxon>Bacteria</taxon>
        <taxon>Pseudomonadati</taxon>
        <taxon>Pseudomonadota</taxon>
        <taxon>Gammaproteobacteria</taxon>
        <taxon>Oceanospirillales</taxon>
        <taxon>Alcanivoracaceae</taxon>
        <taxon>Alloalcanivorax</taxon>
    </lineage>
</organism>
<evidence type="ECO:0000256" key="3">
    <source>
        <dbReference type="ARBA" id="ARBA00016864"/>
    </source>
</evidence>
<name>A0ABS0ADU6_9GAMM</name>
<keyword evidence="4" id="KW-0813">Transport</keyword>
<evidence type="ECO:0000256" key="6">
    <source>
        <dbReference type="ARBA" id="ARBA00022692"/>
    </source>
</evidence>
<evidence type="ECO:0000313" key="11">
    <source>
        <dbReference type="EMBL" id="MBF5052322.1"/>
    </source>
</evidence>
<feature type="transmembrane region" description="Helical" evidence="9">
    <location>
        <begin position="249"/>
        <end position="271"/>
    </location>
</feature>
<comment type="caution">
    <text evidence="11">The sequence shown here is derived from an EMBL/GenBank/DDBJ whole genome shotgun (WGS) entry which is preliminary data.</text>
</comment>
<dbReference type="PROSITE" id="PS50928">
    <property type="entry name" value="ABC_TM1"/>
    <property type="match status" value="1"/>
</dbReference>
<protein>
    <recommendedName>
        <fullName evidence="3 9">Phosphate transport system permease protein PstA</fullName>
    </recommendedName>
</protein>